<dbReference type="RefSeq" id="WP_206681079.1">
    <property type="nucleotide sequence ID" value="NZ_JBHSXS010000001.1"/>
</dbReference>
<accession>A0ABW2CD60</accession>
<dbReference type="EMBL" id="JBHSXS010000001">
    <property type="protein sequence ID" value="MFC6878541.1"/>
    <property type="molecule type" value="Genomic_DNA"/>
</dbReference>
<dbReference type="InterPro" id="IPR008930">
    <property type="entry name" value="Terpenoid_cyclase/PrenylTrfase"/>
</dbReference>
<evidence type="ECO:0000313" key="2">
    <source>
        <dbReference type="Proteomes" id="UP001596380"/>
    </source>
</evidence>
<name>A0ABW2CD60_9ACTN</name>
<reference evidence="2" key="1">
    <citation type="journal article" date="2019" name="Int. J. Syst. Evol. Microbiol.">
        <title>The Global Catalogue of Microorganisms (GCM) 10K type strain sequencing project: providing services to taxonomists for standard genome sequencing and annotation.</title>
        <authorList>
            <consortium name="The Broad Institute Genomics Platform"/>
            <consortium name="The Broad Institute Genome Sequencing Center for Infectious Disease"/>
            <person name="Wu L."/>
            <person name="Ma J."/>
        </authorList>
    </citation>
    <scope>NUCLEOTIDE SEQUENCE [LARGE SCALE GENOMIC DNA]</scope>
    <source>
        <strain evidence="2">JCM 3369</strain>
    </source>
</reference>
<dbReference type="Proteomes" id="UP001596380">
    <property type="component" value="Unassembled WGS sequence"/>
</dbReference>
<keyword evidence="2" id="KW-1185">Reference proteome</keyword>
<proteinExistence type="predicted"/>
<organism evidence="1 2">
    <name type="scientific">Actinomadura yumaensis</name>
    <dbReference type="NCBI Taxonomy" id="111807"/>
    <lineage>
        <taxon>Bacteria</taxon>
        <taxon>Bacillati</taxon>
        <taxon>Actinomycetota</taxon>
        <taxon>Actinomycetes</taxon>
        <taxon>Streptosporangiales</taxon>
        <taxon>Thermomonosporaceae</taxon>
        <taxon>Actinomadura</taxon>
    </lineage>
</organism>
<protein>
    <submittedName>
        <fullName evidence="1">Uncharacterized protein</fullName>
    </submittedName>
</protein>
<gene>
    <name evidence="1" type="ORF">ACFQKB_02050</name>
</gene>
<dbReference type="SUPFAM" id="SSF48239">
    <property type="entry name" value="Terpenoid cyclases/Protein prenyltransferases"/>
    <property type="match status" value="1"/>
</dbReference>
<sequence length="384" mass="40371">MSHPSSPRADLVAGGDAAVRGLVDRLVALALTGLPRMRDGDGFAFTLRGVPDGAGGWRTEPSGRSVRYAAITALGVLALPPEARAAALGGEPVEDLIARLVALLDESGPAAVTSLGDVALIAWAAAAARHDGLDRALKRLAEADPPGTGRAVFTVDAAWVLSALAAARGQAETSGHFERARARLLAGAAASGLFSHQVGGTGLVPRYRAHVGCFADQVYPIQALARAGDQEAVAAADAAARRIVAAQGSGGQWWWHYDARTGGVVEEFPVYSVHQHAMAPMALLDLARAGGTAHLDPIRRGLRWMTEPAETDVPLIHDDLGVTWRKTARSDPRKAVRGARAVSTGVRAGWRLGGLDRVFPPTAVDRECRPYELGWLLFAWLEGA</sequence>
<comment type="caution">
    <text evidence="1">The sequence shown here is derived from an EMBL/GenBank/DDBJ whole genome shotgun (WGS) entry which is preliminary data.</text>
</comment>
<evidence type="ECO:0000313" key="1">
    <source>
        <dbReference type="EMBL" id="MFC6878541.1"/>
    </source>
</evidence>